<keyword evidence="5" id="KW-0539">Nucleus</keyword>
<organism evidence="6 7">
    <name type="scientific">Cephalotrichum gorgonifer</name>
    <dbReference type="NCBI Taxonomy" id="2041049"/>
    <lineage>
        <taxon>Eukaryota</taxon>
        <taxon>Fungi</taxon>
        <taxon>Dikarya</taxon>
        <taxon>Ascomycota</taxon>
        <taxon>Pezizomycotina</taxon>
        <taxon>Sordariomycetes</taxon>
        <taxon>Hypocreomycetidae</taxon>
        <taxon>Microascales</taxon>
        <taxon>Microascaceae</taxon>
        <taxon>Cephalotrichum</taxon>
    </lineage>
</organism>
<evidence type="ECO:0000313" key="6">
    <source>
        <dbReference type="EMBL" id="SPO04201.1"/>
    </source>
</evidence>
<evidence type="ECO:0000256" key="2">
    <source>
        <dbReference type="ARBA" id="ARBA00022833"/>
    </source>
</evidence>
<keyword evidence="4" id="KW-0804">Transcription</keyword>
<protein>
    <recommendedName>
        <fullName evidence="8">Transcription factor domain-containing protein</fullName>
    </recommendedName>
</protein>
<keyword evidence="1" id="KW-0479">Metal-binding</keyword>
<keyword evidence="3" id="KW-0805">Transcription regulation</keyword>
<evidence type="ECO:0000313" key="7">
    <source>
        <dbReference type="Proteomes" id="UP001187682"/>
    </source>
</evidence>
<evidence type="ECO:0000256" key="3">
    <source>
        <dbReference type="ARBA" id="ARBA00023015"/>
    </source>
</evidence>
<proteinExistence type="predicted"/>
<comment type="caution">
    <text evidence="6">The sequence shown here is derived from an EMBL/GenBank/DDBJ whole genome shotgun (WGS) entry which is preliminary data.</text>
</comment>
<sequence>MVLTFYASMSGEKDLFLSTMRENGFYSVLYSKVRIALGARKIGLSRMTWHDWIEYESWKRALGGIMVTSTLTMVIFDINPGFNASQDLEFEAFHPDALWDAKSSNEWRELRTNSAKHQHNPSLRTLKDVFIDVMLEVKDQSSRSQYPVSAFSALVLMHAVVVHMWHRVQVAQVFTGCDSSFSDWGNNELGRSLLESAMKSLARCDLFVRGVENETSLSGTDDAMESSLVFSCQAVRRIAYIRLFKPASPSSRINLISVDPVEIDTSITSYVTAEIVRTPQLLEAVSKAFEGLRIPVKLGHLLVRKTAAFRWSVEHAVAGWEGALLVTKWVHSVELSILNGEQPSPEERDLFTLIQEVLQEAEYELGESVSLAAGVATTWGWFLQDVWIWSITPRMGSALELLAKAYERVRNANHRHPVEAGS</sequence>
<dbReference type="GO" id="GO:0046872">
    <property type="term" value="F:metal ion binding"/>
    <property type="evidence" value="ECO:0007669"/>
    <property type="project" value="UniProtKB-KW"/>
</dbReference>
<dbReference type="Proteomes" id="UP001187682">
    <property type="component" value="Unassembled WGS sequence"/>
</dbReference>
<evidence type="ECO:0008006" key="8">
    <source>
        <dbReference type="Google" id="ProtNLM"/>
    </source>
</evidence>
<reference evidence="6" key="1">
    <citation type="submission" date="2018-03" db="EMBL/GenBank/DDBJ databases">
        <authorList>
            <person name="Guldener U."/>
        </authorList>
    </citation>
    <scope>NUCLEOTIDE SEQUENCE</scope>
</reference>
<dbReference type="PANTHER" id="PTHR47660:SF2">
    <property type="entry name" value="TRANSCRIPTION FACTOR WITH C2H2 AND ZN(2)-CYS(6) DNA BINDING DOMAIN (EUROFUNG)"/>
    <property type="match status" value="1"/>
</dbReference>
<evidence type="ECO:0000256" key="4">
    <source>
        <dbReference type="ARBA" id="ARBA00023163"/>
    </source>
</evidence>
<dbReference type="EMBL" id="ONZQ02000009">
    <property type="protein sequence ID" value="SPO04201.1"/>
    <property type="molecule type" value="Genomic_DNA"/>
</dbReference>
<dbReference type="PANTHER" id="PTHR47660">
    <property type="entry name" value="TRANSCRIPTION FACTOR WITH C2H2 AND ZN(2)-CYS(6) DNA BINDING DOMAIN (EUROFUNG)-RELATED-RELATED"/>
    <property type="match status" value="1"/>
</dbReference>
<dbReference type="AlphaFoldDB" id="A0AAE8SWV7"/>
<name>A0AAE8SWV7_9PEZI</name>
<keyword evidence="7" id="KW-1185">Reference proteome</keyword>
<evidence type="ECO:0000256" key="1">
    <source>
        <dbReference type="ARBA" id="ARBA00022723"/>
    </source>
</evidence>
<keyword evidence="2" id="KW-0862">Zinc</keyword>
<evidence type="ECO:0000256" key="5">
    <source>
        <dbReference type="ARBA" id="ARBA00023242"/>
    </source>
</evidence>
<accession>A0AAE8SWV7</accession>
<gene>
    <name evidence="6" type="ORF">DNG_06884</name>
</gene>